<comment type="similarity">
    <text evidence="2">Belongs to the band 7/mec-2 family. Flotillin subfamily.</text>
</comment>
<keyword evidence="3" id="KW-0472">Membrane</keyword>
<comment type="subcellular location">
    <subcellularLocation>
        <location evidence="1">Membrane</location>
        <topology evidence="1">Single-pass membrane protein</topology>
    </subcellularLocation>
</comment>
<keyword evidence="8" id="KW-1185">Reference proteome</keyword>
<feature type="region of interest" description="Disordered" evidence="5">
    <location>
        <begin position="402"/>
        <end position="426"/>
    </location>
</feature>
<dbReference type="CDD" id="cd03399">
    <property type="entry name" value="SPFH_flotillin"/>
    <property type="match status" value="1"/>
</dbReference>
<dbReference type="Gene3D" id="3.30.479.30">
    <property type="entry name" value="Band 7 domain"/>
    <property type="match status" value="1"/>
</dbReference>
<evidence type="ECO:0000259" key="6">
    <source>
        <dbReference type="SMART" id="SM00244"/>
    </source>
</evidence>
<dbReference type="OrthoDB" id="9786220at2"/>
<dbReference type="PANTHER" id="PTHR13806:SF46">
    <property type="entry name" value="FLOTILLIN-1-RELATED"/>
    <property type="match status" value="1"/>
</dbReference>
<name>A0A1I1VIU5_9BACT</name>
<feature type="coiled-coil region" evidence="4">
    <location>
        <begin position="241"/>
        <end position="290"/>
    </location>
</feature>
<protein>
    <submittedName>
        <fullName evidence="7">Flotillin</fullName>
    </submittedName>
</protein>
<dbReference type="Pfam" id="PF01145">
    <property type="entry name" value="Band_7"/>
    <property type="match status" value="1"/>
</dbReference>
<dbReference type="InterPro" id="IPR001107">
    <property type="entry name" value="Band_7"/>
</dbReference>
<accession>A0A1I1VIU5</accession>
<reference evidence="8" key="1">
    <citation type="submission" date="2016-10" db="EMBL/GenBank/DDBJ databases">
        <authorList>
            <person name="Varghese N."/>
            <person name="Submissions S."/>
        </authorList>
    </citation>
    <scope>NUCLEOTIDE SEQUENCE [LARGE SCALE GENOMIC DNA]</scope>
    <source>
        <strain evidence="8">ATCC 25963</strain>
    </source>
</reference>
<evidence type="ECO:0000256" key="5">
    <source>
        <dbReference type="SAM" id="MobiDB-lite"/>
    </source>
</evidence>
<organism evidence="7 8">
    <name type="scientific">Nannocystis exedens</name>
    <dbReference type="NCBI Taxonomy" id="54"/>
    <lineage>
        <taxon>Bacteria</taxon>
        <taxon>Pseudomonadati</taxon>
        <taxon>Myxococcota</taxon>
        <taxon>Polyangia</taxon>
        <taxon>Nannocystales</taxon>
        <taxon>Nannocystaceae</taxon>
        <taxon>Nannocystis</taxon>
    </lineage>
</organism>
<proteinExistence type="inferred from homology"/>
<dbReference type="STRING" id="54.SAMN02745121_01691"/>
<dbReference type="AlphaFoldDB" id="A0A1I1VIU5"/>
<dbReference type="SUPFAM" id="SSF117892">
    <property type="entry name" value="Band 7/SPFH domain"/>
    <property type="match status" value="1"/>
</dbReference>
<dbReference type="EMBL" id="FOMX01000005">
    <property type="protein sequence ID" value="SFD82937.1"/>
    <property type="molecule type" value="Genomic_DNA"/>
</dbReference>
<dbReference type="GO" id="GO:0072659">
    <property type="term" value="P:protein localization to plasma membrane"/>
    <property type="evidence" value="ECO:0007669"/>
    <property type="project" value="TreeGrafter"/>
</dbReference>
<dbReference type="PANTHER" id="PTHR13806">
    <property type="entry name" value="FLOTILLIN-RELATED"/>
    <property type="match status" value="1"/>
</dbReference>
<evidence type="ECO:0000256" key="3">
    <source>
        <dbReference type="ARBA" id="ARBA00023136"/>
    </source>
</evidence>
<evidence type="ECO:0000313" key="8">
    <source>
        <dbReference type="Proteomes" id="UP000199400"/>
    </source>
</evidence>
<evidence type="ECO:0000256" key="2">
    <source>
        <dbReference type="ARBA" id="ARBA00007161"/>
    </source>
</evidence>
<dbReference type="SMART" id="SM00244">
    <property type="entry name" value="PHB"/>
    <property type="match status" value="1"/>
</dbReference>
<feature type="domain" description="Band 7" evidence="6">
    <location>
        <begin position="24"/>
        <end position="198"/>
    </location>
</feature>
<dbReference type="Proteomes" id="UP000199400">
    <property type="component" value="Unassembled WGS sequence"/>
</dbReference>
<gene>
    <name evidence="7" type="ORF">SAMN02745121_01691</name>
</gene>
<dbReference type="RefSeq" id="WP_096330512.1">
    <property type="nucleotide sequence ID" value="NZ_FOMX01000005.1"/>
</dbReference>
<keyword evidence="4" id="KW-0175">Coiled coil</keyword>
<evidence type="ECO:0000313" key="7">
    <source>
        <dbReference type="EMBL" id="SFD82937.1"/>
    </source>
</evidence>
<sequence>MEVLIALLGIVTIFLVALTLLIKNVFYVCQPNEVLIFSGRRRKTEDGKLFGYKIIRGGRAIRIPLFETVDRMDLTNMIIEVQVKNAYSRGGIPLNIQGVANIKVPGEEPLLNNTVERFLGRSRDSIMKTARETLEGNLRGVLATMTPEQVNTDKETFAQRLAAEAEHDLNKLGLVLDTLKIQNVSDEVGYLDAMGRQRAAAIRRDALIAEAVSQAQATEQRWTNTRNSELTTLEAHTQIALKENERRIADAQTRRAALIAQQQAEVEALIAQARAEVGMQDARIEQVRRQLQADILAPADAARRKAEEDAKGHAARIVEQGRATAQVLAQIAATYNKGGAAARDVLLMQKLVPLFHSLAGTIGELKIDRLTILPKGTGTEGQPLGARLVDASEQIKAATGIDVPKSLRDALGDLRPQKSPPPPRTT</sequence>
<feature type="compositionally biased region" description="Basic and acidic residues" evidence="5">
    <location>
        <begin position="405"/>
        <end position="416"/>
    </location>
</feature>
<dbReference type="InterPro" id="IPR027705">
    <property type="entry name" value="Flotillin_fam"/>
</dbReference>
<dbReference type="InterPro" id="IPR036013">
    <property type="entry name" value="Band_7/SPFH_dom_sf"/>
</dbReference>
<evidence type="ECO:0000256" key="4">
    <source>
        <dbReference type="SAM" id="Coils"/>
    </source>
</evidence>
<dbReference type="GO" id="GO:0005886">
    <property type="term" value="C:plasma membrane"/>
    <property type="evidence" value="ECO:0007669"/>
    <property type="project" value="TreeGrafter"/>
</dbReference>
<dbReference type="GO" id="GO:0002020">
    <property type="term" value="F:protease binding"/>
    <property type="evidence" value="ECO:0007669"/>
    <property type="project" value="TreeGrafter"/>
</dbReference>
<evidence type="ECO:0000256" key="1">
    <source>
        <dbReference type="ARBA" id="ARBA00004167"/>
    </source>
</evidence>